<accession>A0A0M2UQ60</accession>
<dbReference type="Proteomes" id="UP000034954">
    <property type="component" value="Unassembled WGS sequence"/>
</dbReference>
<dbReference type="EMBL" id="LAQJ01000285">
    <property type="protein sequence ID" value="KKO18223.1"/>
    <property type="molecule type" value="Genomic_DNA"/>
</dbReference>
<comment type="caution">
    <text evidence="1">The sequence shown here is derived from an EMBL/GenBank/DDBJ whole genome shotgun (WGS) entry which is preliminary data.</text>
</comment>
<sequence length="39" mass="4311">MGLESHLGDNVLTTTLTTMVNWARKSSLWPMPSGWPVVP</sequence>
<dbReference type="AlphaFoldDB" id="A0A0M2UQ60"/>
<name>A0A0M2UQ60_9BACT</name>
<keyword evidence="2" id="KW-1185">Reference proteome</keyword>
<gene>
    <name evidence="1" type="ORF">BROFUL_03069</name>
</gene>
<reference evidence="1 2" key="1">
    <citation type="journal article" date="2013" name="BMC Microbiol.">
        <title>Identification of the type II cytochrome c maturation pathway in anammox bacteria by comparative genomics.</title>
        <authorList>
            <person name="Ferousi C."/>
            <person name="Speth D.R."/>
            <person name="Reimann J."/>
            <person name="Op den Camp H.J."/>
            <person name="Allen J.W."/>
            <person name="Keltjens J.T."/>
            <person name="Jetten M.S."/>
        </authorList>
    </citation>
    <scope>NUCLEOTIDE SEQUENCE [LARGE SCALE GENOMIC DNA]</scope>
    <source>
        <strain evidence="1">RU1</strain>
    </source>
</reference>
<proteinExistence type="predicted"/>
<evidence type="ECO:0000313" key="1">
    <source>
        <dbReference type="EMBL" id="KKO18223.1"/>
    </source>
</evidence>
<protein>
    <submittedName>
        <fullName evidence="1">NADH dehydrogenase I subunit B</fullName>
    </submittedName>
</protein>
<organism evidence="1 2">
    <name type="scientific">Candidatus Brocadia fulgida</name>
    <dbReference type="NCBI Taxonomy" id="380242"/>
    <lineage>
        <taxon>Bacteria</taxon>
        <taxon>Pseudomonadati</taxon>
        <taxon>Planctomycetota</taxon>
        <taxon>Candidatus Brocadiia</taxon>
        <taxon>Candidatus Brocadiales</taxon>
        <taxon>Candidatus Brocadiaceae</taxon>
        <taxon>Candidatus Brocadia</taxon>
    </lineage>
</organism>
<evidence type="ECO:0000313" key="2">
    <source>
        <dbReference type="Proteomes" id="UP000034954"/>
    </source>
</evidence>